<dbReference type="SUPFAM" id="SSF53335">
    <property type="entry name" value="S-adenosyl-L-methionine-dependent methyltransferases"/>
    <property type="match status" value="1"/>
</dbReference>
<evidence type="ECO:0000256" key="2">
    <source>
        <dbReference type="PIRSR" id="PIRSR018249-2"/>
    </source>
</evidence>
<protein>
    <submittedName>
        <fullName evidence="4">SAM-dependent methyltransferase</fullName>
    </submittedName>
</protein>
<dbReference type="RefSeq" id="WP_018022253.1">
    <property type="nucleotide sequence ID" value="NZ_AQUX01000006.1"/>
</dbReference>
<keyword evidence="2" id="KW-0949">S-adenosyl-L-methionine</keyword>
<dbReference type="Gene3D" id="3.40.50.150">
    <property type="entry name" value="Vaccinia Virus protein VP39"/>
    <property type="match status" value="1"/>
</dbReference>
<evidence type="ECO:0000313" key="5">
    <source>
        <dbReference type="Proteomes" id="UP000029914"/>
    </source>
</evidence>
<dbReference type="GO" id="GO:0032259">
    <property type="term" value="P:methylation"/>
    <property type="evidence" value="ECO:0007669"/>
    <property type="project" value="UniProtKB-KW"/>
</dbReference>
<dbReference type="AlphaFoldDB" id="A0A097IF68"/>
<dbReference type="InterPro" id="IPR041698">
    <property type="entry name" value="Methyltransf_25"/>
</dbReference>
<keyword evidence="1" id="KW-0862">Zinc</keyword>
<keyword evidence="4" id="KW-0489">Methyltransferase</keyword>
<keyword evidence="4" id="KW-0808">Transferase</keyword>
<feature type="binding site" evidence="2">
    <location>
        <begin position="108"/>
        <end position="109"/>
    </location>
    <ligand>
        <name>S-adenosyl-L-methionine</name>
        <dbReference type="ChEBI" id="CHEBI:59789"/>
    </ligand>
</feature>
<reference evidence="4 5" key="1">
    <citation type="submission" date="2013-09" db="EMBL/GenBank/DDBJ databases">
        <title>Complete genome sequence of Corynebacterium doosanense CAU 212(T) (=DSM 45436(T)), isolated from activated sludge.</title>
        <authorList>
            <person name="Schaffert L."/>
            <person name="Albersmeier A."/>
            <person name="Kalinowski J."/>
            <person name="Ruckert C."/>
        </authorList>
    </citation>
    <scope>NUCLEOTIDE SEQUENCE [LARGE SCALE GENOMIC DNA]</scope>
    <source>
        <strain evidence="4 5">CAU 212</strain>
    </source>
</reference>
<feature type="domain" description="Methyltransferase" evidence="3">
    <location>
        <begin position="101"/>
        <end position="185"/>
    </location>
</feature>
<dbReference type="OrthoDB" id="108476at2"/>
<dbReference type="InterPro" id="IPR016718">
    <property type="entry name" value="rRNA_m1G-MeTrfase_A_prd"/>
</dbReference>
<feature type="binding site" evidence="2">
    <location>
        <position position="73"/>
    </location>
    <ligand>
        <name>S-adenosyl-L-methionine</name>
        <dbReference type="ChEBI" id="CHEBI:59789"/>
    </ligand>
</feature>
<dbReference type="KEGG" id="cdo:CDOO_05615"/>
<dbReference type="eggNOG" id="COG2226">
    <property type="taxonomic scope" value="Bacteria"/>
</dbReference>
<evidence type="ECO:0000313" key="4">
    <source>
        <dbReference type="EMBL" id="AIT60787.1"/>
    </source>
</evidence>
<dbReference type="EMBL" id="CP006764">
    <property type="protein sequence ID" value="AIT60787.1"/>
    <property type="molecule type" value="Genomic_DNA"/>
</dbReference>
<feature type="binding site" evidence="2">
    <location>
        <position position="196"/>
    </location>
    <ligand>
        <name>S-adenosyl-L-methionine</name>
        <dbReference type="ChEBI" id="CHEBI:59789"/>
    </ligand>
</feature>
<keyword evidence="5" id="KW-1185">Reference proteome</keyword>
<organism evidence="4 5">
    <name type="scientific">Corynebacterium doosanense CAU 212 = DSM 45436</name>
    <dbReference type="NCBI Taxonomy" id="558173"/>
    <lineage>
        <taxon>Bacteria</taxon>
        <taxon>Bacillati</taxon>
        <taxon>Actinomycetota</taxon>
        <taxon>Actinomycetes</taxon>
        <taxon>Mycobacteriales</taxon>
        <taxon>Corynebacteriaceae</taxon>
        <taxon>Corynebacterium</taxon>
    </lineage>
</organism>
<accession>A0A097IF68</accession>
<dbReference type="CDD" id="cd02440">
    <property type="entry name" value="AdoMet_MTases"/>
    <property type="match status" value="1"/>
</dbReference>
<dbReference type="Proteomes" id="UP000029914">
    <property type="component" value="Chromosome"/>
</dbReference>
<dbReference type="GO" id="GO:0008168">
    <property type="term" value="F:methyltransferase activity"/>
    <property type="evidence" value="ECO:0007669"/>
    <property type="project" value="UniProtKB-KW"/>
</dbReference>
<name>A0A097IF68_9CORY</name>
<dbReference type="PIRSF" id="PIRSF018249">
    <property type="entry name" value="MyrA_prd"/>
    <property type="match status" value="1"/>
</dbReference>
<keyword evidence="1" id="KW-0479">Metal-binding</keyword>
<dbReference type="PANTHER" id="PTHR42912">
    <property type="entry name" value="METHYLTRANSFERASE"/>
    <property type="match status" value="1"/>
</dbReference>
<dbReference type="HOGENOM" id="CLU_050931_1_0_11"/>
<sequence>MLSDIVNVLADPADGSALSESDDKTRLISETGHSYDIARQGYVTLVGGRGLRHEGDSADMIAAREAFLAGGHFAPFVEAVSSAVLDVLDDAHVPDDASPVILEVGAGTGYYLSHTLDAVRGARGVGLDVSTSAAKSLAKAHPRLGCVVADAWESIPLRDASCDVISVVFAPRNPAEFARLLKPGGQVVVLTPAAGHLDELREPLGIIGVEEGKLTRLKEQAEGHLEIVGSPQPLEFAMTLDKYAIAAQVGMSPSARHITDLDERVAELSETMTVTARAHLTRLKKAE</sequence>
<proteinExistence type="predicted"/>
<dbReference type="STRING" id="558173.CDOO_05615"/>
<dbReference type="PANTHER" id="PTHR42912:SF45">
    <property type="entry name" value="23S RRNA (GUANINE(745)-N(1))-METHYLTRANSFERASE"/>
    <property type="match status" value="1"/>
</dbReference>
<dbReference type="Pfam" id="PF13649">
    <property type="entry name" value="Methyltransf_25"/>
    <property type="match status" value="1"/>
</dbReference>
<evidence type="ECO:0000259" key="3">
    <source>
        <dbReference type="Pfam" id="PF13649"/>
    </source>
</evidence>
<dbReference type="GO" id="GO:0046872">
    <property type="term" value="F:metal ion binding"/>
    <property type="evidence" value="ECO:0007669"/>
    <property type="project" value="UniProtKB-KW"/>
</dbReference>
<dbReference type="InterPro" id="IPR050508">
    <property type="entry name" value="Methyltransf_Superfamily"/>
</dbReference>
<gene>
    <name evidence="4" type="ORF">CDOO_05615</name>
</gene>
<feature type="binding site" evidence="1">
    <location>
        <position position="33"/>
    </location>
    <ligand>
        <name>Zn(2+)</name>
        <dbReference type="ChEBI" id="CHEBI:29105"/>
    </ligand>
</feature>
<evidence type="ECO:0000256" key="1">
    <source>
        <dbReference type="PIRSR" id="PIRSR018249-1"/>
    </source>
</evidence>
<dbReference type="InterPro" id="IPR029063">
    <property type="entry name" value="SAM-dependent_MTases_sf"/>
</dbReference>